<reference evidence="2" key="3">
    <citation type="submission" date="2020-12" db="UniProtKB">
        <authorList>
            <consortium name="EnsemblPlants"/>
        </authorList>
    </citation>
    <scope>IDENTIFICATION</scope>
</reference>
<gene>
    <name evidence="1" type="ORF">PHYPA_004483</name>
</gene>
<proteinExistence type="predicted"/>
<protein>
    <submittedName>
        <fullName evidence="1 2">Uncharacterized protein</fullName>
    </submittedName>
</protein>
<dbReference type="Proteomes" id="UP000006727">
    <property type="component" value="Chromosome 3"/>
</dbReference>
<keyword evidence="3" id="KW-1185">Reference proteome</keyword>
<accession>A0A2K1KUN3</accession>
<dbReference type="PaxDb" id="3218-PP1S25_234V6.1"/>
<name>A0A2K1KUN3_PHYPA</name>
<reference evidence="1 3" key="2">
    <citation type="journal article" date="2018" name="Plant J.">
        <title>The Physcomitrella patens chromosome-scale assembly reveals moss genome structure and evolution.</title>
        <authorList>
            <person name="Lang D."/>
            <person name="Ullrich K.K."/>
            <person name="Murat F."/>
            <person name="Fuchs J."/>
            <person name="Jenkins J."/>
            <person name="Haas F.B."/>
            <person name="Piednoel M."/>
            <person name="Gundlach H."/>
            <person name="Van Bel M."/>
            <person name="Meyberg R."/>
            <person name="Vives C."/>
            <person name="Morata J."/>
            <person name="Symeonidi A."/>
            <person name="Hiss M."/>
            <person name="Muchero W."/>
            <person name="Kamisugi Y."/>
            <person name="Saleh O."/>
            <person name="Blanc G."/>
            <person name="Decker E.L."/>
            <person name="van Gessel N."/>
            <person name="Grimwood J."/>
            <person name="Hayes R.D."/>
            <person name="Graham S.W."/>
            <person name="Gunter L.E."/>
            <person name="McDaniel S.F."/>
            <person name="Hoernstein S.N.W."/>
            <person name="Larsson A."/>
            <person name="Li F.W."/>
            <person name="Perroud P.F."/>
            <person name="Phillips J."/>
            <person name="Ranjan P."/>
            <person name="Rokshar D.S."/>
            <person name="Rothfels C.J."/>
            <person name="Schneider L."/>
            <person name="Shu S."/>
            <person name="Stevenson D.W."/>
            <person name="Thummler F."/>
            <person name="Tillich M."/>
            <person name="Villarreal Aguilar J.C."/>
            <person name="Widiez T."/>
            <person name="Wong G.K."/>
            <person name="Wymore A."/>
            <person name="Zhang Y."/>
            <person name="Zimmer A.D."/>
            <person name="Quatrano R.S."/>
            <person name="Mayer K.F.X."/>
            <person name="Goodstein D."/>
            <person name="Casacuberta J.M."/>
            <person name="Vandepoele K."/>
            <person name="Reski R."/>
            <person name="Cuming A.C."/>
            <person name="Tuskan G.A."/>
            <person name="Maumus F."/>
            <person name="Salse J."/>
            <person name="Schmutz J."/>
            <person name="Rensing S.A."/>
        </authorList>
    </citation>
    <scope>NUCLEOTIDE SEQUENCE [LARGE SCALE GENOMIC DNA]</scope>
    <source>
        <strain evidence="2 3">cv. Gransden 2004</strain>
    </source>
</reference>
<reference evidence="1 3" key="1">
    <citation type="journal article" date="2008" name="Science">
        <title>The Physcomitrella genome reveals evolutionary insights into the conquest of land by plants.</title>
        <authorList>
            <person name="Rensing S."/>
            <person name="Lang D."/>
            <person name="Zimmer A."/>
            <person name="Terry A."/>
            <person name="Salamov A."/>
            <person name="Shapiro H."/>
            <person name="Nishiyama T."/>
            <person name="Perroud P.-F."/>
            <person name="Lindquist E."/>
            <person name="Kamisugi Y."/>
            <person name="Tanahashi T."/>
            <person name="Sakakibara K."/>
            <person name="Fujita T."/>
            <person name="Oishi K."/>
            <person name="Shin-I T."/>
            <person name="Kuroki Y."/>
            <person name="Toyoda A."/>
            <person name="Suzuki Y."/>
            <person name="Hashimoto A."/>
            <person name="Yamaguchi K."/>
            <person name="Sugano A."/>
            <person name="Kohara Y."/>
            <person name="Fujiyama A."/>
            <person name="Anterola A."/>
            <person name="Aoki S."/>
            <person name="Ashton N."/>
            <person name="Barbazuk W.B."/>
            <person name="Barker E."/>
            <person name="Bennetzen J."/>
            <person name="Bezanilla M."/>
            <person name="Blankenship R."/>
            <person name="Cho S.H."/>
            <person name="Dutcher S."/>
            <person name="Estelle M."/>
            <person name="Fawcett J.A."/>
            <person name="Gundlach H."/>
            <person name="Hanada K."/>
            <person name="Heyl A."/>
            <person name="Hicks K.A."/>
            <person name="Hugh J."/>
            <person name="Lohr M."/>
            <person name="Mayer K."/>
            <person name="Melkozernov A."/>
            <person name="Murata T."/>
            <person name="Nelson D."/>
            <person name="Pils B."/>
            <person name="Prigge M."/>
            <person name="Reiss B."/>
            <person name="Renner T."/>
            <person name="Rombauts S."/>
            <person name="Rushton P."/>
            <person name="Sanderfoot A."/>
            <person name="Schween G."/>
            <person name="Shiu S.-H."/>
            <person name="Stueber K."/>
            <person name="Theodoulou F.L."/>
            <person name="Tu H."/>
            <person name="Van de Peer Y."/>
            <person name="Verrier P.J."/>
            <person name="Waters E."/>
            <person name="Wood A."/>
            <person name="Yang L."/>
            <person name="Cove D."/>
            <person name="Cuming A."/>
            <person name="Hasebe M."/>
            <person name="Lucas S."/>
            <person name="Mishler D.B."/>
            <person name="Reski R."/>
            <person name="Grigoriev I."/>
            <person name="Quatrano R.S."/>
            <person name="Boore J.L."/>
        </authorList>
    </citation>
    <scope>NUCLEOTIDE SEQUENCE [LARGE SCALE GENOMIC DNA]</scope>
    <source>
        <strain evidence="2 3">cv. Gransden 2004</strain>
    </source>
</reference>
<dbReference type="EMBL" id="ABEU02000003">
    <property type="protein sequence ID" value="PNR57489.1"/>
    <property type="molecule type" value="Genomic_DNA"/>
</dbReference>
<dbReference type="Gramene" id="Pp3c3_15669V3.1">
    <property type="protein sequence ID" value="Pp3c3_15669V3.1"/>
    <property type="gene ID" value="Pp3c3_15669"/>
</dbReference>
<evidence type="ECO:0000313" key="2">
    <source>
        <dbReference type="EnsemblPlants" id="Pp3c3_15669V3.1"/>
    </source>
</evidence>
<evidence type="ECO:0000313" key="3">
    <source>
        <dbReference type="Proteomes" id="UP000006727"/>
    </source>
</evidence>
<sequence length="78" mass="8960">MNVKKLACATSLWNPLRNNECGWTRCASPLRGIRRHTCCVRILVFKLIHFPTHPIRTFSQLQGEPISIESNSTVTFVY</sequence>
<organism evidence="1">
    <name type="scientific">Physcomitrium patens</name>
    <name type="common">Spreading-leaved earth moss</name>
    <name type="synonym">Physcomitrella patens</name>
    <dbReference type="NCBI Taxonomy" id="3218"/>
    <lineage>
        <taxon>Eukaryota</taxon>
        <taxon>Viridiplantae</taxon>
        <taxon>Streptophyta</taxon>
        <taxon>Embryophyta</taxon>
        <taxon>Bryophyta</taxon>
        <taxon>Bryophytina</taxon>
        <taxon>Bryopsida</taxon>
        <taxon>Funariidae</taxon>
        <taxon>Funariales</taxon>
        <taxon>Funariaceae</taxon>
        <taxon>Physcomitrium</taxon>
    </lineage>
</organism>
<dbReference type="EnsemblPlants" id="Pp3c3_15669V3.1">
    <property type="protein sequence ID" value="Pp3c3_15669V3.1"/>
    <property type="gene ID" value="Pp3c3_15669"/>
</dbReference>
<dbReference type="InParanoid" id="A0A2K1KUN3"/>
<dbReference type="AlphaFoldDB" id="A0A2K1KUN3"/>
<evidence type="ECO:0000313" key="1">
    <source>
        <dbReference type="EMBL" id="PNR57489.1"/>
    </source>
</evidence>